<evidence type="ECO:0000313" key="2">
    <source>
        <dbReference type="EMBL" id="RBA12816.1"/>
    </source>
</evidence>
<evidence type="ECO:0000313" key="3">
    <source>
        <dbReference type="Proteomes" id="UP000251714"/>
    </source>
</evidence>
<proteinExistence type="predicted"/>
<dbReference type="EMBL" id="PKMI01000037">
    <property type="protein sequence ID" value="RBA12816.1"/>
    <property type="molecule type" value="Genomic_DNA"/>
</dbReference>
<evidence type="ECO:0000256" key="1">
    <source>
        <dbReference type="SAM" id="MobiDB-lite"/>
    </source>
</evidence>
<accession>A0A365MWB2</accession>
<dbReference type="Proteomes" id="UP000251714">
    <property type="component" value="Unassembled WGS sequence"/>
</dbReference>
<comment type="caution">
    <text evidence="2">The sequence shown here is derived from an EMBL/GenBank/DDBJ whole genome shotgun (WGS) entry which is preliminary data.</text>
</comment>
<sequence length="118" mass="12759">MPAKLEALRRKPALFGSSSALDSEAPPSPALSFQSRRPHPSPSLPTTITVGRLYQSLLRKSTPPLWFEDPKPATESLSIRLLVTDVSDKMNAHVFRAEIPAEILNGLDSPLDGMGGLV</sequence>
<dbReference type="AlphaFoldDB" id="A0A365MWB2"/>
<feature type="region of interest" description="Disordered" evidence="1">
    <location>
        <begin position="16"/>
        <end position="47"/>
    </location>
</feature>
<reference evidence="2 3" key="1">
    <citation type="submission" date="2017-12" db="EMBL/GenBank/DDBJ databases">
        <title>Genome sequence of the mycotoxigenic crop pathogen Fusarium proliferatum, strain ITEM 2341 from Date Palm.</title>
        <authorList>
            <person name="Almiman B.F."/>
            <person name="Shittu T.A."/>
            <person name="Muthumeenakshi S."/>
            <person name="Baroncelli R."/>
            <person name="Sreenivasaprasada S."/>
        </authorList>
    </citation>
    <scope>NUCLEOTIDE SEQUENCE [LARGE SCALE GENOMIC DNA]</scope>
    <source>
        <strain evidence="2 3">ITEM 2341</strain>
    </source>
</reference>
<protein>
    <submittedName>
        <fullName evidence="2">Uncharacterized protein</fullName>
    </submittedName>
</protein>
<organism evidence="2 3">
    <name type="scientific">Gibberella intermedia</name>
    <name type="common">Bulb rot disease fungus</name>
    <name type="synonym">Fusarium proliferatum</name>
    <dbReference type="NCBI Taxonomy" id="948311"/>
    <lineage>
        <taxon>Eukaryota</taxon>
        <taxon>Fungi</taxon>
        <taxon>Dikarya</taxon>
        <taxon>Ascomycota</taxon>
        <taxon>Pezizomycotina</taxon>
        <taxon>Sordariomycetes</taxon>
        <taxon>Hypocreomycetidae</taxon>
        <taxon>Hypocreales</taxon>
        <taxon>Nectriaceae</taxon>
        <taxon>Fusarium</taxon>
        <taxon>Fusarium fujikuroi species complex</taxon>
    </lineage>
</organism>
<gene>
    <name evidence="2" type="ORF">FPRO05_14092</name>
</gene>
<name>A0A365MWB2_GIBIN</name>